<keyword evidence="3" id="KW-1185">Reference proteome</keyword>
<sequence length="107" mass="10715">MKGGPAPARSWLPSADVSPGRGLHLTAGPGGRRSPGLGEAAAALQPEEREALLPCRRKGPAGAACTLLAGEESALRRAPGLQRGWAFAVHASSSQGKSGCGPFCSAS</sequence>
<dbReference type="EMBL" id="JANPWB010000002">
    <property type="protein sequence ID" value="KAJ1208335.1"/>
    <property type="molecule type" value="Genomic_DNA"/>
</dbReference>
<dbReference type="AlphaFoldDB" id="A0AAV7W7S5"/>
<evidence type="ECO:0000313" key="2">
    <source>
        <dbReference type="EMBL" id="KAJ1208335.1"/>
    </source>
</evidence>
<protein>
    <submittedName>
        <fullName evidence="2">Uncharacterized protein</fullName>
    </submittedName>
</protein>
<proteinExistence type="predicted"/>
<evidence type="ECO:0000313" key="3">
    <source>
        <dbReference type="Proteomes" id="UP001066276"/>
    </source>
</evidence>
<comment type="caution">
    <text evidence="2">The sequence shown here is derived from an EMBL/GenBank/DDBJ whole genome shotgun (WGS) entry which is preliminary data.</text>
</comment>
<name>A0AAV7W7S5_PLEWA</name>
<reference evidence="2" key="1">
    <citation type="journal article" date="2022" name="bioRxiv">
        <title>Sequencing and chromosome-scale assembly of the giantPleurodeles waltlgenome.</title>
        <authorList>
            <person name="Brown T."/>
            <person name="Elewa A."/>
            <person name="Iarovenko S."/>
            <person name="Subramanian E."/>
            <person name="Araus A.J."/>
            <person name="Petzold A."/>
            <person name="Susuki M."/>
            <person name="Suzuki K.-i.T."/>
            <person name="Hayashi T."/>
            <person name="Toyoda A."/>
            <person name="Oliveira C."/>
            <person name="Osipova E."/>
            <person name="Leigh N.D."/>
            <person name="Simon A."/>
            <person name="Yun M.H."/>
        </authorList>
    </citation>
    <scope>NUCLEOTIDE SEQUENCE</scope>
    <source>
        <strain evidence="2">20211129_DDA</strain>
        <tissue evidence="2">Liver</tissue>
    </source>
</reference>
<dbReference type="Proteomes" id="UP001066276">
    <property type="component" value="Chromosome 1_2"/>
</dbReference>
<accession>A0AAV7W7S5</accession>
<gene>
    <name evidence="2" type="ORF">NDU88_003721</name>
</gene>
<feature type="region of interest" description="Disordered" evidence="1">
    <location>
        <begin position="1"/>
        <end position="42"/>
    </location>
</feature>
<evidence type="ECO:0000256" key="1">
    <source>
        <dbReference type="SAM" id="MobiDB-lite"/>
    </source>
</evidence>
<organism evidence="2 3">
    <name type="scientific">Pleurodeles waltl</name>
    <name type="common">Iberian ribbed newt</name>
    <dbReference type="NCBI Taxonomy" id="8319"/>
    <lineage>
        <taxon>Eukaryota</taxon>
        <taxon>Metazoa</taxon>
        <taxon>Chordata</taxon>
        <taxon>Craniata</taxon>
        <taxon>Vertebrata</taxon>
        <taxon>Euteleostomi</taxon>
        <taxon>Amphibia</taxon>
        <taxon>Batrachia</taxon>
        <taxon>Caudata</taxon>
        <taxon>Salamandroidea</taxon>
        <taxon>Salamandridae</taxon>
        <taxon>Pleurodelinae</taxon>
        <taxon>Pleurodeles</taxon>
    </lineage>
</organism>